<dbReference type="OrthoDB" id="196105at2"/>
<dbReference type="EMBL" id="CVQV01000042">
    <property type="protein sequence ID" value="CRK76786.1"/>
    <property type="molecule type" value="Genomic_DNA"/>
</dbReference>
<dbReference type="SMART" id="SM01034">
    <property type="entry name" value="BLUF"/>
    <property type="match status" value="1"/>
</dbReference>
<dbReference type="InterPro" id="IPR036046">
    <property type="entry name" value="Acylphosphatase-like_dom_sf"/>
</dbReference>
<dbReference type="Proteomes" id="UP000048949">
    <property type="component" value="Unassembled WGS sequence"/>
</dbReference>
<dbReference type="STRING" id="282199.GCA_001049735_02852"/>
<dbReference type="RefSeq" id="WP_082136721.1">
    <property type="nucleotide sequence ID" value="NZ_CVPC01000042.1"/>
</dbReference>
<evidence type="ECO:0000313" key="2">
    <source>
        <dbReference type="EMBL" id="CRK76786.1"/>
    </source>
</evidence>
<evidence type="ECO:0000259" key="1">
    <source>
        <dbReference type="PROSITE" id="PS50925"/>
    </source>
</evidence>
<protein>
    <submittedName>
        <fullName evidence="2">Sensors of blue-light using FAD</fullName>
    </submittedName>
</protein>
<name>A0A0U1NQ27_9RHOB</name>
<dbReference type="GO" id="GO:0009882">
    <property type="term" value="F:blue light photoreceptor activity"/>
    <property type="evidence" value="ECO:0007669"/>
    <property type="project" value="InterPro"/>
</dbReference>
<dbReference type="Pfam" id="PF04940">
    <property type="entry name" value="BLUF"/>
    <property type="match status" value="1"/>
</dbReference>
<sequence>MIRTVMYQSTPKTEMHSTDDCDIMETAWKHNEAMGITGFLLRTPYNYFQVIEGQPEVVDDLILMIRNDTRHQSVEILSDKSSQNRAFDTWCMDYHIASEEEGADIISKLGTGEDFVAALISYMQHKSKQKIARSPLKAFG</sequence>
<proteinExistence type="predicted"/>
<dbReference type="PROSITE" id="PS50925">
    <property type="entry name" value="BLUF"/>
    <property type="match status" value="1"/>
</dbReference>
<dbReference type="AlphaFoldDB" id="A0A0U1NQ27"/>
<reference evidence="2 3" key="1">
    <citation type="submission" date="2015-04" db="EMBL/GenBank/DDBJ databases">
        <authorList>
            <person name="Syromyatnikov M.Y."/>
            <person name="Popov V.N."/>
        </authorList>
    </citation>
    <scope>NUCLEOTIDE SEQUENCE [LARGE SCALE GENOMIC DNA]</scope>
    <source>
        <strain evidence="2 3">CECT 5292</strain>
    </source>
</reference>
<dbReference type="GO" id="GO:0071949">
    <property type="term" value="F:FAD binding"/>
    <property type="evidence" value="ECO:0007669"/>
    <property type="project" value="InterPro"/>
</dbReference>
<feature type="domain" description="BLUF" evidence="1">
    <location>
        <begin position="2"/>
        <end position="93"/>
    </location>
</feature>
<organism evidence="2 3">
    <name type="scientific">Nereida ignava</name>
    <dbReference type="NCBI Taxonomy" id="282199"/>
    <lineage>
        <taxon>Bacteria</taxon>
        <taxon>Pseudomonadati</taxon>
        <taxon>Pseudomonadota</taxon>
        <taxon>Alphaproteobacteria</taxon>
        <taxon>Rhodobacterales</taxon>
        <taxon>Roseobacteraceae</taxon>
        <taxon>Nereida</taxon>
    </lineage>
</organism>
<keyword evidence="3" id="KW-1185">Reference proteome</keyword>
<dbReference type="SUPFAM" id="SSF54975">
    <property type="entry name" value="Acylphosphatase/BLUF domain-like"/>
    <property type="match status" value="1"/>
</dbReference>
<gene>
    <name evidence="2" type="ORF">NIG5292_02853</name>
</gene>
<accession>A0A0U1NQ27</accession>
<dbReference type="Gene3D" id="3.30.70.100">
    <property type="match status" value="1"/>
</dbReference>
<evidence type="ECO:0000313" key="3">
    <source>
        <dbReference type="Proteomes" id="UP000048949"/>
    </source>
</evidence>
<dbReference type="InterPro" id="IPR007024">
    <property type="entry name" value="BLUF_domain"/>
</dbReference>